<evidence type="ECO:0000313" key="1">
    <source>
        <dbReference type="EMBL" id="HGZ59935.1"/>
    </source>
</evidence>
<comment type="caution">
    <text evidence="1">The sequence shown here is derived from an EMBL/GenBank/DDBJ whole genome shotgun (WGS) entry which is preliminary data.</text>
</comment>
<organism evidence="1">
    <name type="scientific">Fervidicoccus fontis</name>
    <dbReference type="NCBI Taxonomy" id="683846"/>
    <lineage>
        <taxon>Archaea</taxon>
        <taxon>Thermoproteota</taxon>
        <taxon>Thermoprotei</taxon>
        <taxon>Fervidicoccales</taxon>
        <taxon>Fervidicoccaceae</taxon>
        <taxon>Fervidicoccus</taxon>
    </lineage>
</organism>
<dbReference type="EMBL" id="DTLS01000051">
    <property type="protein sequence ID" value="HGZ59935.1"/>
    <property type="molecule type" value="Genomic_DNA"/>
</dbReference>
<gene>
    <name evidence="1" type="ORF">ENW83_01840</name>
</gene>
<proteinExistence type="predicted"/>
<name>A0A7J3SKZ3_9CREN</name>
<accession>A0A7J3SKZ3</accession>
<protein>
    <submittedName>
        <fullName evidence="1">Uncharacterized protein</fullName>
    </submittedName>
</protein>
<reference evidence="1" key="1">
    <citation type="journal article" date="2020" name="mSystems">
        <title>Genome- and Community-Level Interaction Insights into Carbon Utilization and Element Cycling Functions of Hydrothermarchaeota in Hydrothermal Sediment.</title>
        <authorList>
            <person name="Zhou Z."/>
            <person name="Liu Y."/>
            <person name="Xu W."/>
            <person name="Pan J."/>
            <person name="Luo Z.H."/>
            <person name="Li M."/>
        </authorList>
    </citation>
    <scope>NUCLEOTIDE SEQUENCE [LARGE SCALE GENOMIC DNA]</scope>
    <source>
        <strain evidence="1">SpSt-885</strain>
    </source>
</reference>
<dbReference type="AlphaFoldDB" id="A0A7J3SKZ3"/>
<sequence length="122" mass="13940">MSRLPLFASGKLGADYELLFAYWEIAKEERSGKEADVILREEDLQLIEEKLREAGKVKLEDLVLSMLPEVSGRINNEIAKKAYKKRYNVDVPSEVAVNYIAKIIILWALEALEIEGKLNLDF</sequence>